<sequence>MSPGEGPEAFALWALAVVSTLTWLLILIRAWRNRR</sequence>
<keyword evidence="1" id="KW-1133">Transmembrane helix</keyword>
<reference evidence="2 3" key="1">
    <citation type="submission" date="2021-03" db="EMBL/GenBank/DDBJ databases">
        <title>Sequencing the genomes of 1000 actinobacteria strains.</title>
        <authorList>
            <person name="Klenk H.-P."/>
        </authorList>
    </citation>
    <scope>NUCLEOTIDE SEQUENCE [LARGE SCALE GENOMIC DNA]</scope>
    <source>
        <strain evidence="2 3">DSM 46670</strain>
    </source>
</reference>
<protein>
    <submittedName>
        <fullName evidence="2">Uncharacterized protein</fullName>
    </submittedName>
</protein>
<dbReference type="EMBL" id="JAGINW010000001">
    <property type="protein sequence ID" value="MBP2331048.1"/>
    <property type="molecule type" value="Genomic_DNA"/>
</dbReference>
<name>A0ABS4U308_9PSEU</name>
<keyword evidence="1" id="KW-0812">Transmembrane</keyword>
<accession>A0ABS4U308</accession>
<evidence type="ECO:0000313" key="3">
    <source>
        <dbReference type="Proteomes" id="UP001519332"/>
    </source>
</evidence>
<dbReference type="Proteomes" id="UP001519332">
    <property type="component" value="Unassembled WGS sequence"/>
</dbReference>
<evidence type="ECO:0000313" key="2">
    <source>
        <dbReference type="EMBL" id="MBP2331048.1"/>
    </source>
</evidence>
<proteinExistence type="predicted"/>
<gene>
    <name evidence="2" type="ORF">JOF56_011433</name>
</gene>
<comment type="caution">
    <text evidence="2">The sequence shown here is derived from an EMBL/GenBank/DDBJ whole genome shotgun (WGS) entry which is preliminary data.</text>
</comment>
<keyword evidence="1" id="KW-0472">Membrane</keyword>
<feature type="transmembrane region" description="Helical" evidence="1">
    <location>
        <begin position="12"/>
        <end position="31"/>
    </location>
</feature>
<organism evidence="2 3">
    <name type="scientific">Kibdelosporangium banguiense</name>
    <dbReference type="NCBI Taxonomy" id="1365924"/>
    <lineage>
        <taxon>Bacteria</taxon>
        <taxon>Bacillati</taxon>
        <taxon>Actinomycetota</taxon>
        <taxon>Actinomycetes</taxon>
        <taxon>Pseudonocardiales</taxon>
        <taxon>Pseudonocardiaceae</taxon>
        <taxon>Kibdelosporangium</taxon>
    </lineage>
</organism>
<keyword evidence="3" id="KW-1185">Reference proteome</keyword>
<evidence type="ECO:0000256" key="1">
    <source>
        <dbReference type="SAM" id="Phobius"/>
    </source>
</evidence>